<accession>A0ABR8S4M6</accession>
<dbReference type="InterPro" id="IPR054028">
    <property type="entry name" value="TarS/TarP_linker"/>
</dbReference>
<keyword evidence="4" id="KW-1185">Reference proteome</keyword>
<dbReference type="InterPro" id="IPR029044">
    <property type="entry name" value="Nucleotide-diphossugar_trans"/>
</dbReference>
<evidence type="ECO:0000313" key="4">
    <source>
        <dbReference type="Proteomes" id="UP000648352"/>
    </source>
</evidence>
<dbReference type="Proteomes" id="UP000648352">
    <property type="component" value="Unassembled WGS sequence"/>
</dbReference>
<dbReference type="RefSeq" id="WP_191719633.1">
    <property type="nucleotide sequence ID" value="NZ_JACSQP010000008.1"/>
</dbReference>
<sequence length="559" mass="62689">MTSTRHDLSEPRPVRVSVIVPVFNPGAGFDDLVGSLDRQTLPQDEFEVVLCDDGSDEETRRRLAHAAAARPNVHVLTLEHTGWPGTPRNRGIDAARGEYVYFVDQDDWLFEGALERLCDYADQHASDVVVGKEVGIGRALPARIFQRDIPRAVLGKDPLLEVLTPHKMFRLSFLRSHGIRFPDGKVRLEDHLFVMQAYFAAQTVSILASEPCYAWVKSEGSASSPRIDPETYFPHLETVLDLVEANTTPGRTRDTLLRHWYRGKILNRLAPRRMVRYPDEYRERFLDVVIPIVQRRFGPGVESGLPFPLRVRSALLRSGRRDELVRLAEFEQGIECRADLTTAQWTRGGRLKLGMRIRFVHDGQDAFVFETRQERVDAAGVAESDVAEPARPVIWWPPASLDLGALPVDARDAGRELRRDRVDLLVRDRRDGRVRTLPGRAQRDVSRATVVVDPLHGAGSGAGGAEGEILVRVRHAGWTFDTPLRAEPAALETLTRSPLLAGRRCELVVTDDGTVELRREGAGGALRDTVARAARRPIALARRIVPPRVWRVLSRARGR</sequence>
<dbReference type="PANTHER" id="PTHR22916:SF3">
    <property type="entry name" value="UDP-GLCNAC:BETAGAL BETA-1,3-N-ACETYLGLUCOSAMINYLTRANSFERASE-LIKE PROTEIN 1"/>
    <property type="match status" value="1"/>
</dbReference>
<proteinExistence type="predicted"/>
<protein>
    <submittedName>
        <fullName evidence="3">Glycosyltransferase family 2 protein</fullName>
    </submittedName>
</protein>
<dbReference type="InterPro" id="IPR001173">
    <property type="entry name" value="Glyco_trans_2-like"/>
</dbReference>
<gene>
    <name evidence="3" type="ORF">H9651_12350</name>
</gene>
<feature type="domain" description="Glycosyltransferase 2-like" evidence="1">
    <location>
        <begin position="17"/>
        <end position="136"/>
    </location>
</feature>
<dbReference type="SUPFAM" id="SSF53448">
    <property type="entry name" value="Nucleotide-diphospho-sugar transferases"/>
    <property type="match status" value="1"/>
</dbReference>
<dbReference type="PANTHER" id="PTHR22916">
    <property type="entry name" value="GLYCOSYLTRANSFERASE"/>
    <property type="match status" value="1"/>
</dbReference>
<name>A0ABR8S4M6_9MICO</name>
<organism evidence="3 4">
    <name type="scientific">Microbacterium pullorum</name>
    <dbReference type="NCBI Taxonomy" id="2762236"/>
    <lineage>
        <taxon>Bacteria</taxon>
        <taxon>Bacillati</taxon>
        <taxon>Actinomycetota</taxon>
        <taxon>Actinomycetes</taxon>
        <taxon>Micrococcales</taxon>
        <taxon>Microbacteriaceae</taxon>
        <taxon>Microbacterium</taxon>
    </lineage>
</organism>
<reference evidence="3 4" key="1">
    <citation type="submission" date="2020-08" db="EMBL/GenBank/DDBJ databases">
        <title>A Genomic Blueprint of the Chicken Gut Microbiome.</title>
        <authorList>
            <person name="Gilroy R."/>
            <person name="Ravi A."/>
            <person name="Getino M."/>
            <person name="Pursley I."/>
            <person name="Horton D.L."/>
            <person name="Alikhan N.-F."/>
            <person name="Baker D."/>
            <person name="Gharbi K."/>
            <person name="Hall N."/>
            <person name="Watson M."/>
            <person name="Adriaenssens E.M."/>
            <person name="Foster-Nyarko E."/>
            <person name="Jarju S."/>
            <person name="Secka A."/>
            <person name="Antonio M."/>
            <person name="Oren A."/>
            <person name="Chaudhuri R."/>
            <person name="La Ragione R.M."/>
            <person name="Hildebrand F."/>
            <person name="Pallen M.J."/>
        </authorList>
    </citation>
    <scope>NUCLEOTIDE SEQUENCE [LARGE SCALE GENOMIC DNA]</scope>
    <source>
        <strain evidence="3 4">Sa4CUA7</strain>
    </source>
</reference>
<dbReference type="Pfam" id="PF22181">
    <property type="entry name" value="TarS_linker"/>
    <property type="match status" value="1"/>
</dbReference>
<dbReference type="Gene3D" id="3.90.550.10">
    <property type="entry name" value="Spore Coat Polysaccharide Biosynthesis Protein SpsA, Chain A"/>
    <property type="match status" value="1"/>
</dbReference>
<evidence type="ECO:0000313" key="3">
    <source>
        <dbReference type="EMBL" id="MBD7958434.1"/>
    </source>
</evidence>
<dbReference type="CDD" id="cd00761">
    <property type="entry name" value="Glyco_tranf_GTA_type"/>
    <property type="match status" value="1"/>
</dbReference>
<evidence type="ECO:0000259" key="2">
    <source>
        <dbReference type="Pfam" id="PF22181"/>
    </source>
</evidence>
<feature type="domain" description="TarS/TarP linker" evidence="2">
    <location>
        <begin position="229"/>
        <end position="328"/>
    </location>
</feature>
<dbReference type="EMBL" id="JACSQP010000008">
    <property type="protein sequence ID" value="MBD7958434.1"/>
    <property type="molecule type" value="Genomic_DNA"/>
</dbReference>
<evidence type="ECO:0000259" key="1">
    <source>
        <dbReference type="Pfam" id="PF00535"/>
    </source>
</evidence>
<dbReference type="Pfam" id="PF00535">
    <property type="entry name" value="Glycos_transf_2"/>
    <property type="match status" value="1"/>
</dbReference>
<comment type="caution">
    <text evidence="3">The sequence shown here is derived from an EMBL/GenBank/DDBJ whole genome shotgun (WGS) entry which is preliminary data.</text>
</comment>